<gene>
    <name evidence="1" type="ORF">IMCC3088_2385</name>
</gene>
<dbReference type="Proteomes" id="UP000005615">
    <property type="component" value="Unassembled WGS sequence"/>
</dbReference>
<name>F3L404_9GAMM</name>
<dbReference type="EMBL" id="AEIG01000071">
    <property type="protein sequence ID" value="EGG28953.1"/>
    <property type="molecule type" value="Genomic_DNA"/>
</dbReference>
<organism evidence="1 2">
    <name type="scientific">Aequoribacter fuscus</name>
    <dbReference type="NCBI Taxonomy" id="2518989"/>
    <lineage>
        <taxon>Bacteria</taxon>
        <taxon>Pseudomonadati</taxon>
        <taxon>Pseudomonadota</taxon>
        <taxon>Gammaproteobacteria</taxon>
        <taxon>Cellvibrionales</taxon>
        <taxon>Halieaceae</taxon>
        <taxon>Aequoribacter</taxon>
    </lineage>
</organism>
<dbReference type="RefSeq" id="WP_009576545.1">
    <property type="nucleotide sequence ID" value="NZ_AEIG01000071.1"/>
</dbReference>
<evidence type="ECO:0000313" key="1">
    <source>
        <dbReference type="EMBL" id="EGG28953.1"/>
    </source>
</evidence>
<evidence type="ECO:0000313" key="2">
    <source>
        <dbReference type="Proteomes" id="UP000005615"/>
    </source>
</evidence>
<sequence length="106" mass="12824">MEQTSKHFISKLTKRSGRIERDREDIEREESDDEIVTDPLHNFRRELRRGLQDAADSCLNGGRIEPDERTQYELLRYELNKALAKSPEARKQYIQRQREFQQRFEK</sequence>
<protein>
    <submittedName>
        <fullName evidence="1">Uncharacterized protein</fullName>
    </submittedName>
</protein>
<keyword evidence="2" id="KW-1185">Reference proteome</keyword>
<dbReference type="AlphaFoldDB" id="F3L404"/>
<reference evidence="1 2" key="1">
    <citation type="journal article" date="2011" name="J. Bacteriol.">
        <title>Genome sequence of strain IMCC3088, a proteorhodopsin-containing marine bacterium belonging to the OM60/NOR5 clade.</title>
        <authorList>
            <person name="Jang Y."/>
            <person name="Oh H.M."/>
            <person name="Kang I."/>
            <person name="Lee K."/>
            <person name="Yang S.J."/>
            <person name="Cho J.C."/>
        </authorList>
    </citation>
    <scope>NUCLEOTIDE SEQUENCE [LARGE SCALE GENOMIC DNA]</scope>
    <source>
        <strain evidence="1 2">IMCC3088</strain>
    </source>
</reference>
<accession>F3L404</accession>
<proteinExistence type="predicted"/>
<comment type="caution">
    <text evidence="1">The sequence shown here is derived from an EMBL/GenBank/DDBJ whole genome shotgun (WGS) entry which is preliminary data.</text>
</comment>